<dbReference type="PANTHER" id="PTHR47777">
    <property type="entry name" value="HOMEOBOX PROTEIN SEBOX"/>
    <property type="match status" value="1"/>
</dbReference>
<dbReference type="GO" id="GO:0000981">
    <property type="term" value="F:DNA-binding transcription factor activity, RNA polymerase II-specific"/>
    <property type="evidence" value="ECO:0007669"/>
    <property type="project" value="InterPro"/>
</dbReference>
<name>A0A1E3PJ81_9ASCO</name>
<comment type="subcellular location">
    <subcellularLocation>
        <location evidence="4 5">Nucleus</location>
    </subcellularLocation>
</comment>
<dbReference type="PROSITE" id="PS50071">
    <property type="entry name" value="HOMEOBOX_2"/>
    <property type="match status" value="1"/>
</dbReference>
<dbReference type="PANTHER" id="PTHR47777:SF1">
    <property type="entry name" value="HOMEOBOX PROTEIN SEBOX"/>
    <property type="match status" value="1"/>
</dbReference>
<feature type="compositionally biased region" description="Polar residues" evidence="6">
    <location>
        <begin position="102"/>
        <end position="112"/>
    </location>
</feature>
<feature type="compositionally biased region" description="Polar residues" evidence="6">
    <location>
        <begin position="81"/>
        <end position="95"/>
    </location>
</feature>
<evidence type="ECO:0000256" key="2">
    <source>
        <dbReference type="ARBA" id="ARBA00023155"/>
    </source>
</evidence>
<accession>A0A1E3PJ81</accession>
<dbReference type="InterPro" id="IPR017970">
    <property type="entry name" value="Homeobox_CS"/>
</dbReference>
<organism evidence="8 9">
    <name type="scientific">Nadsonia fulvescens var. elongata DSM 6958</name>
    <dbReference type="NCBI Taxonomy" id="857566"/>
    <lineage>
        <taxon>Eukaryota</taxon>
        <taxon>Fungi</taxon>
        <taxon>Dikarya</taxon>
        <taxon>Ascomycota</taxon>
        <taxon>Saccharomycotina</taxon>
        <taxon>Dipodascomycetes</taxon>
        <taxon>Dipodascales</taxon>
        <taxon>Dipodascales incertae sedis</taxon>
        <taxon>Nadsonia</taxon>
    </lineage>
</organism>
<dbReference type="InterPro" id="IPR042223">
    <property type="entry name" value="SEBOX"/>
</dbReference>
<reference evidence="8 9" key="1">
    <citation type="journal article" date="2016" name="Proc. Natl. Acad. Sci. U.S.A.">
        <title>Comparative genomics of biotechnologically important yeasts.</title>
        <authorList>
            <person name="Riley R."/>
            <person name="Haridas S."/>
            <person name="Wolfe K.H."/>
            <person name="Lopes M.R."/>
            <person name="Hittinger C.T."/>
            <person name="Goeker M."/>
            <person name="Salamov A.A."/>
            <person name="Wisecaver J.H."/>
            <person name="Long T.M."/>
            <person name="Calvey C.H."/>
            <person name="Aerts A.L."/>
            <person name="Barry K.W."/>
            <person name="Choi C."/>
            <person name="Clum A."/>
            <person name="Coughlan A.Y."/>
            <person name="Deshpande S."/>
            <person name="Douglass A.P."/>
            <person name="Hanson S.J."/>
            <person name="Klenk H.-P."/>
            <person name="LaButti K.M."/>
            <person name="Lapidus A."/>
            <person name="Lindquist E.A."/>
            <person name="Lipzen A.M."/>
            <person name="Meier-Kolthoff J.P."/>
            <person name="Ohm R.A."/>
            <person name="Otillar R.P."/>
            <person name="Pangilinan J.L."/>
            <person name="Peng Y."/>
            <person name="Rokas A."/>
            <person name="Rosa C.A."/>
            <person name="Scheuner C."/>
            <person name="Sibirny A.A."/>
            <person name="Slot J.C."/>
            <person name="Stielow J.B."/>
            <person name="Sun H."/>
            <person name="Kurtzman C.P."/>
            <person name="Blackwell M."/>
            <person name="Grigoriev I.V."/>
            <person name="Jeffries T.W."/>
        </authorList>
    </citation>
    <scope>NUCLEOTIDE SEQUENCE [LARGE SCALE GENOMIC DNA]</scope>
    <source>
        <strain evidence="8 9">DSM 6958</strain>
    </source>
</reference>
<feature type="domain" description="Homeobox" evidence="7">
    <location>
        <begin position="261"/>
        <end position="321"/>
    </location>
</feature>
<dbReference type="InterPro" id="IPR001356">
    <property type="entry name" value="HD"/>
</dbReference>
<dbReference type="PROSITE" id="PS00027">
    <property type="entry name" value="HOMEOBOX_1"/>
    <property type="match status" value="1"/>
</dbReference>
<sequence length="670" mass="74812">MAMIPIEPWVKTQPSVAPTNPRMSKVLFSSESLYRGSDPFSHTPTNLPIPQPSEVHWAQPSQFTTPARPVLHINGQRVHSPPSSQSFMPTPLTKSHSRDSTNTKIPFSTPQSSVRAPTWRAIPYTTPAKPPQSQPSSAYYQHPKQFGTPSIGNLPHSNAFMTPMSVGHGYRQVKSLNQPQYQHMGVFKSHTDLDTPSSSHLVHFTPESTSKFAFVSHSPLSFDPNPETPDRTPYPSHYHPHHHLHNHDFGYEDTHTSDPLSENRRKRRRTSPSELLILERAFIQCPKPTRASRDVIAQRVNMPEKAVQIWFQNKRQAVRKEYESDVVFFGCQNRKNSTSDSSTNGDADSDVVTTQNNENNKTVSSAADSANSYPGSNSLLQFRTPLAKNNRVNHESKETFPPFSGTPTTRLKLAMNNGKAEIIIADGSNYSTIPTPTPILDTDESHDNKFYKERILANITKARLLFDRTRADVASQIESQAVPRVAFPVNMNGKRESMARTPLGDVSISFNSNISNSKFNNNGGPNSRVPLTPIKINDNISPQKRTSNKIEISRLLVSPRTPGNRAASWHPNSHLNRPPQHPVLRDGDDSYDDDDKENRDPQLMMTMVEGKSKSPSNDDGDGQPKGRLVPLGPTNLKLTSSRFRKPQQTKSAKEVECINNLLSLRTGGWS</sequence>
<evidence type="ECO:0000256" key="5">
    <source>
        <dbReference type="RuleBase" id="RU000682"/>
    </source>
</evidence>
<feature type="region of interest" description="Disordered" evidence="6">
    <location>
        <begin position="516"/>
        <end position="653"/>
    </location>
</feature>
<dbReference type="OrthoDB" id="6159439at2759"/>
<feature type="DNA-binding region" description="Homeobox" evidence="4">
    <location>
        <begin position="263"/>
        <end position="322"/>
    </location>
</feature>
<feature type="region of interest" description="Disordered" evidence="6">
    <location>
        <begin position="77"/>
        <end position="112"/>
    </location>
</feature>
<dbReference type="InterPro" id="IPR009057">
    <property type="entry name" value="Homeodomain-like_sf"/>
</dbReference>
<evidence type="ECO:0000256" key="6">
    <source>
        <dbReference type="SAM" id="MobiDB-lite"/>
    </source>
</evidence>
<dbReference type="GO" id="GO:0005634">
    <property type="term" value="C:nucleus"/>
    <property type="evidence" value="ECO:0007669"/>
    <property type="project" value="UniProtKB-SubCell"/>
</dbReference>
<dbReference type="CDD" id="cd00086">
    <property type="entry name" value="homeodomain"/>
    <property type="match status" value="1"/>
</dbReference>
<gene>
    <name evidence="8" type="ORF">NADFUDRAFT_51945</name>
</gene>
<dbReference type="Proteomes" id="UP000095009">
    <property type="component" value="Unassembled WGS sequence"/>
</dbReference>
<dbReference type="SMART" id="SM00389">
    <property type="entry name" value="HOX"/>
    <property type="match status" value="1"/>
</dbReference>
<feature type="region of interest" description="Disordered" evidence="6">
    <location>
        <begin position="223"/>
        <end position="272"/>
    </location>
</feature>
<dbReference type="EMBL" id="KV454410">
    <property type="protein sequence ID" value="ODQ65350.1"/>
    <property type="molecule type" value="Genomic_DNA"/>
</dbReference>
<keyword evidence="2 4" id="KW-0371">Homeobox</keyword>
<protein>
    <recommendedName>
        <fullName evidence="7">Homeobox domain-containing protein</fullName>
    </recommendedName>
</protein>
<evidence type="ECO:0000313" key="9">
    <source>
        <dbReference type="Proteomes" id="UP000095009"/>
    </source>
</evidence>
<proteinExistence type="predicted"/>
<keyword evidence="9" id="KW-1185">Reference proteome</keyword>
<evidence type="ECO:0000256" key="3">
    <source>
        <dbReference type="ARBA" id="ARBA00023242"/>
    </source>
</evidence>
<dbReference type="STRING" id="857566.A0A1E3PJ81"/>
<evidence type="ECO:0000259" key="7">
    <source>
        <dbReference type="PROSITE" id="PS50071"/>
    </source>
</evidence>
<keyword evidence="1 4" id="KW-0238">DNA-binding</keyword>
<dbReference type="Gene3D" id="1.10.10.60">
    <property type="entry name" value="Homeodomain-like"/>
    <property type="match status" value="1"/>
</dbReference>
<dbReference type="SUPFAM" id="SSF46689">
    <property type="entry name" value="Homeodomain-like"/>
    <property type="match status" value="1"/>
</dbReference>
<dbReference type="GO" id="GO:0003677">
    <property type="term" value="F:DNA binding"/>
    <property type="evidence" value="ECO:0007669"/>
    <property type="project" value="UniProtKB-UniRule"/>
</dbReference>
<dbReference type="AlphaFoldDB" id="A0A1E3PJ81"/>
<evidence type="ECO:0000313" key="8">
    <source>
        <dbReference type="EMBL" id="ODQ65350.1"/>
    </source>
</evidence>
<evidence type="ECO:0000256" key="4">
    <source>
        <dbReference type="PROSITE-ProRule" id="PRU00108"/>
    </source>
</evidence>
<feature type="compositionally biased region" description="Basic and acidic residues" evidence="6">
    <location>
        <begin position="246"/>
        <end position="256"/>
    </location>
</feature>
<dbReference type="Pfam" id="PF00046">
    <property type="entry name" value="Homeodomain"/>
    <property type="match status" value="1"/>
</dbReference>
<feature type="region of interest" description="Disordered" evidence="6">
    <location>
        <begin position="333"/>
        <end position="374"/>
    </location>
</feature>
<keyword evidence="3 4" id="KW-0539">Nucleus</keyword>
<evidence type="ECO:0000256" key="1">
    <source>
        <dbReference type="ARBA" id="ARBA00023125"/>
    </source>
</evidence>